<feature type="domain" description="SBP-type" evidence="6">
    <location>
        <begin position="114"/>
        <end position="191"/>
    </location>
</feature>
<comment type="caution">
    <text evidence="7">The sequence shown here is derived from an EMBL/GenBank/DDBJ whole genome shotgun (WGS) entry which is preliminary data.</text>
</comment>
<keyword evidence="2 4" id="KW-0863">Zinc-finger</keyword>
<accession>S8EDP8</accession>
<keyword evidence="3" id="KW-0862">Zinc</keyword>
<evidence type="ECO:0000259" key="6">
    <source>
        <dbReference type="PROSITE" id="PS51141"/>
    </source>
</evidence>
<dbReference type="PROSITE" id="PS51141">
    <property type="entry name" value="ZF_SBP"/>
    <property type="match status" value="1"/>
</dbReference>
<dbReference type="AlphaFoldDB" id="S8EDP8"/>
<evidence type="ECO:0000256" key="2">
    <source>
        <dbReference type="ARBA" id="ARBA00022771"/>
    </source>
</evidence>
<dbReference type="PANTHER" id="PTHR31251">
    <property type="entry name" value="SQUAMOSA PROMOTER-BINDING-LIKE PROTEIN 4"/>
    <property type="match status" value="1"/>
</dbReference>
<gene>
    <name evidence="7" type="ORF">M569_00666</name>
</gene>
<keyword evidence="1" id="KW-0479">Metal-binding</keyword>
<proteinExistence type="predicted"/>
<dbReference type="PANTHER" id="PTHR31251:SF108">
    <property type="entry name" value="SQUAMOSA PROMOTER-BINDING-LIKE PROTEIN 7"/>
    <property type="match status" value="1"/>
</dbReference>
<feature type="non-terminal residue" evidence="7">
    <location>
        <position position="1"/>
    </location>
</feature>
<dbReference type="InterPro" id="IPR036893">
    <property type="entry name" value="SBP_sf"/>
</dbReference>
<feature type="non-terminal residue" evidence="7">
    <location>
        <position position="281"/>
    </location>
</feature>
<dbReference type="GO" id="GO:0003677">
    <property type="term" value="F:DNA binding"/>
    <property type="evidence" value="ECO:0007669"/>
    <property type="project" value="InterPro"/>
</dbReference>
<dbReference type="Gene3D" id="4.10.1100.10">
    <property type="entry name" value="Transcription factor, SBP-box domain"/>
    <property type="match status" value="1"/>
</dbReference>
<dbReference type="Proteomes" id="UP000015453">
    <property type="component" value="Unassembled WGS sequence"/>
</dbReference>
<evidence type="ECO:0000256" key="5">
    <source>
        <dbReference type="SAM" id="MobiDB-lite"/>
    </source>
</evidence>
<evidence type="ECO:0000313" key="7">
    <source>
        <dbReference type="EMBL" id="EPS74088.1"/>
    </source>
</evidence>
<dbReference type="InterPro" id="IPR004333">
    <property type="entry name" value="SBP_dom"/>
</dbReference>
<keyword evidence="8" id="KW-1185">Reference proteome</keyword>
<dbReference type="SUPFAM" id="SSF103612">
    <property type="entry name" value="SBT domain"/>
    <property type="match status" value="1"/>
</dbReference>
<reference evidence="7 8" key="1">
    <citation type="journal article" date="2013" name="BMC Genomics">
        <title>The miniature genome of a carnivorous plant Genlisea aurea contains a low number of genes and short non-coding sequences.</title>
        <authorList>
            <person name="Leushkin E.V."/>
            <person name="Sutormin R.A."/>
            <person name="Nabieva E.R."/>
            <person name="Penin A.A."/>
            <person name="Kondrashov A.S."/>
            <person name="Logacheva M.D."/>
        </authorList>
    </citation>
    <scope>NUCLEOTIDE SEQUENCE [LARGE SCALE GENOMIC DNA]</scope>
</reference>
<evidence type="ECO:0000313" key="8">
    <source>
        <dbReference type="Proteomes" id="UP000015453"/>
    </source>
</evidence>
<feature type="region of interest" description="Disordered" evidence="5">
    <location>
        <begin position="260"/>
        <end position="281"/>
    </location>
</feature>
<dbReference type="GO" id="GO:0005634">
    <property type="term" value="C:nucleus"/>
    <property type="evidence" value="ECO:0007669"/>
    <property type="project" value="InterPro"/>
</dbReference>
<evidence type="ECO:0000256" key="3">
    <source>
        <dbReference type="ARBA" id="ARBA00022833"/>
    </source>
</evidence>
<dbReference type="EMBL" id="AUSU01000188">
    <property type="protein sequence ID" value="EPS74088.1"/>
    <property type="molecule type" value="Genomic_DNA"/>
</dbReference>
<dbReference type="InterPro" id="IPR044817">
    <property type="entry name" value="SBP-like"/>
</dbReference>
<name>S8EDP8_9LAMI</name>
<dbReference type="GO" id="GO:0008270">
    <property type="term" value="F:zinc ion binding"/>
    <property type="evidence" value="ECO:0007669"/>
    <property type="project" value="UniProtKB-KW"/>
</dbReference>
<evidence type="ECO:0000256" key="4">
    <source>
        <dbReference type="PROSITE-ProRule" id="PRU00470"/>
    </source>
</evidence>
<organism evidence="7 8">
    <name type="scientific">Genlisea aurea</name>
    <dbReference type="NCBI Taxonomy" id="192259"/>
    <lineage>
        <taxon>Eukaryota</taxon>
        <taxon>Viridiplantae</taxon>
        <taxon>Streptophyta</taxon>
        <taxon>Embryophyta</taxon>
        <taxon>Tracheophyta</taxon>
        <taxon>Spermatophyta</taxon>
        <taxon>Magnoliopsida</taxon>
        <taxon>eudicotyledons</taxon>
        <taxon>Gunneridae</taxon>
        <taxon>Pentapetalae</taxon>
        <taxon>asterids</taxon>
        <taxon>lamiids</taxon>
        <taxon>Lamiales</taxon>
        <taxon>Lentibulariaceae</taxon>
        <taxon>Genlisea</taxon>
    </lineage>
</organism>
<evidence type="ECO:0000256" key="1">
    <source>
        <dbReference type="ARBA" id="ARBA00022723"/>
    </source>
</evidence>
<dbReference type="OrthoDB" id="514967at2759"/>
<protein>
    <recommendedName>
        <fullName evidence="6">SBP-type domain-containing protein</fullName>
    </recommendedName>
</protein>
<sequence>PPPPEPPAATFPPGDVSNSLFDWSDLLDFSVDETLSISFPEMESGFESGIAESPKSENLGRVRKRDPRLVCSNFLAGRVPCACPELDAKLVEEEESTLPGKKRSRTARALGFRPVQCQVPGCEADITELKGYHKRHRVCLQCANATSVLLEGEKKRYCQQCGKFHPLLDFDEGKRSCRRKLERHNNRRRRKPPPQCLEKEAQHVVTLADDDDDDPGRDGIYVNSQIEEREPLLDSDGHVSTLCSSLGSQKPCDEINADLQKQNSAQKSSPSSSEIKNIFSS</sequence>
<dbReference type="Pfam" id="PF03110">
    <property type="entry name" value="SBP"/>
    <property type="match status" value="1"/>
</dbReference>